<organism evidence="6 7">
    <name type="scientific">Vibrio metschnikovii</name>
    <dbReference type="NCBI Taxonomy" id="28172"/>
    <lineage>
        <taxon>Bacteria</taxon>
        <taxon>Pseudomonadati</taxon>
        <taxon>Pseudomonadota</taxon>
        <taxon>Gammaproteobacteria</taxon>
        <taxon>Vibrionales</taxon>
        <taxon>Vibrionaceae</taxon>
        <taxon>Vibrio</taxon>
    </lineage>
</organism>
<dbReference type="RefSeq" id="WP_187025321.1">
    <property type="nucleotide sequence ID" value="NZ_JACRUP010000001.1"/>
</dbReference>
<dbReference type="FunFam" id="1.10.10.10:FF:000079">
    <property type="entry name" value="GntR family transcriptional regulator"/>
    <property type="match status" value="1"/>
</dbReference>
<dbReference type="PRINTS" id="PR00035">
    <property type="entry name" value="HTHGNTR"/>
</dbReference>
<feature type="domain" description="HTH gntR-type" evidence="5">
    <location>
        <begin position="4"/>
        <end position="72"/>
    </location>
</feature>
<keyword evidence="7" id="KW-1185">Reference proteome</keyword>
<accession>A0A9X0R764</accession>
<evidence type="ECO:0000259" key="5">
    <source>
        <dbReference type="PROSITE" id="PS50949"/>
    </source>
</evidence>
<dbReference type="Pfam" id="PF00392">
    <property type="entry name" value="GntR"/>
    <property type="match status" value="1"/>
</dbReference>
<keyword evidence="3" id="KW-0804">Transcription</keyword>
<dbReference type="Pfam" id="PF07702">
    <property type="entry name" value="UTRA"/>
    <property type="match status" value="1"/>
</dbReference>
<dbReference type="Gene3D" id="3.40.1410.10">
    <property type="entry name" value="Chorismate lyase-like"/>
    <property type="match status" value="1"/>
</dbReference>
<dbReference type="EMBL" id="JACRUP010000001">
    <property type="protein sequence ID" value="MBC5850066.1"/>
    <property type="molecule type" value="Genomic_DNA"/>
</dbReference>
<dbReference type="Proteomes" id="UP000615796">
    <property type="component" value="Unassembled WGS sequence"/>
</dbReference>
<dbReference type="CDD" id="cd07377">
    <property type="entry name" value="WHTH_GntR"/>
    <property type="match status" value="1"/>
</dbReference>
<evidence type="ECO:0000256" key="2">
    <source>
        <dbReference type="ARBA" id="ARBA00023125"/>
    </source>
</evidence>
<dbReference type="AlphaFoldDB" id="A0A9X0R764"/>
<keyword evidence="1" id="KW-0805">Transcription regulation</keyword>
<dbReference type="PANTHER" id="PTHR44846:SF16">
    <property type="entry name" value="TRANSCRIPTIONAL REGULATOR PHNF-RELATED"/>
    <property type="match status" value="1"/>
</dbReference>
<dbReference type="InterPro" id="IPR028978">
    <property type="entry name" value="Chorismate_lyase_/UTRA_dom_sf"/>
</dbReference>
<keyword evidence="2" id="KW-0238">DNA-binding</keyword>
<dbReference type="PANTHER" id="PTHR44846">
    <property type="entry name" value="MANNOSYL-D-GLYCERATE TRANSPORT/METABOLISM SYSTEM REPRESSOR MNGR-RELATED"/>
    <property type="match status" value="1"/>
</dbReference>
<dbReference type="GO" id="GO:0045892">
    <property type="term" value="P:negative regulation of DNA-templated transcription"/>
    <property type="evidence" value="ECO:0007669"/>
    <property type="project" value="UniProtKB-UniRule"/>
</dbReference>
<protein>
    <recommendedName>
        <fullName evidence="4">Histidine utilization repressor</fullName>
    </recommendedName>
</protein>
<dbReference type="GO" id="GO:0006547">
    <property type="term" value="P:L-histidine metabolic process"/>
    <property type="evidence" value="ECO:0007669"/>
    <property type="project" value="UniProtKB-UniRule"/>
</dbReference>
<gene>
    <name evidence="6" type="primary">hutC</name>
    <name evidence="6" type="ORF">H8Q88_03710</name>
</gene>
<name>A0A9X0R764_VIBME</name>
<dbReference type="InterPro" id="IPR011663">
    <property type="entry name" value="UTRA"/>
</dbReference>
<dbReference type="SMART" id="SM00345">
    <property type="entry name" value="HTH_GNTR"/>
    <property type="match status" value="1"/>
</dbReference>
<evidence type="ECO:0000256" key="1">
    <source>
        <dbReference type="ARBA" id="ARBA00023015"/>
    </source>
</evidence>
<dbReference type="InterPro" id="IPR036388">
    <property type="entry name" value="WH-like_DNA-bd_sf"/>
</dbReference>
<reference evidence="6" key="1">
    <citation type="submission" date="2020-08" db="EMBL/GenBank/DDBJ databases">
        <title>Genome Sequencing and Pan-Genome Analysis of Migratory bird Vibrio Strains, Inner Mongolia.</title>
        <authorList>
            <person name="Zheng L."/>
        </authorList>
    </citation>
    <scope>NUCLEOTIDE SEQUENCE</scope>
    <source>
        <strain evidence="6">M13F</strain>
    </source>
</reference>
<dbReference type="InterPro" id="IPR036390">
    <property type="entry name" value="WH_DNA-bd_sf"/>
</dbReference>
<dbReference type="Gene3D" id="1.10.10.10">
    <property type="entry name" value="Winged helix-like DNA-binding domain superfamily/Winged helix DNA-binding domain"/>
    <property type="match status" value="1"/>
</dbReference>
<evidence type="ECO:0000256" key="4">
    <source>
        <dbReference type="NCBIfam" id="TIGR02018"/>
    </source>
</evidence>
<dbReference type="GO" id="GO:0003677">
    <property type="term" value="F:DNA binding"/>
    <property type="evidence" value="ECO:0007669"/>
    <property type="project" value="UniProtKB-UniRule"/>
</dbReference>
<dbReference type="GO" id="GO:0003700">
    <property type="term" value="F:DNA-binding transcription factor activity"/>
    <property type="evidence" value="ECO:0007669"/>
    <property type="project" value="UniProtKB-UniRule"/>
</dbReference>
<dbReference type="SUPFAM" id="SSF46785">
    <property type="entry name" value="Winged helix' DNA-binding domain"/>
    <property type="match status" value="1"/>
</dbReference>
<dbReference type="InterPro" id="IPR050679">
    <property type="entry name" value="Bact_HTH_transcr_reg"/>
</dbReference>
<proteinExistence type="predicted"/>
<evidence type="ECO:0000313" key="7">
    <source>
        <dbReference type="Proteomes" id="UP000615796"/>
    </source>
</evidence>
<sequence>MPTSPLYQQIKQHIIEQIESGYWPVGERISTELELTEQFSVSRMTVNKAIRDLVSEGRLQRRPRLGTFVCAAPEKAESPLLDIRNIAEEIVSRGQRYHNKVRAHQSLIADETLATQLGVMLATPLFYSEILHYANDQPLQLEIRWVNPRYAPDYLKQDFTHITPNQYLSEACPLSAIEHTVEALIADKPISEALLLKANEPCLLLNRRTWSGEHLVSFAQLYHPASKYKLSSKIVYPQPQA</sequence>
<dbReference type="SUPFAM" id="SSF64288">
    <property type="entry name" value="Chorismate lyase-like"/>
    <property type="match status" value="1"/>
</dbReference>
<dbReference type="SMART" id="SM00866">
    <property type="entry name" value="UTRA"/>
    <property type="match status" value="1"/>
</dbReference>
<dbReference type="NCBIfam" id="TIGR02018">
    <property type="entry name" value="his_ut_repres"/>
    <property type="match status" value="1"/>
</dbReference>
<dbReference type="PROSITE" id="PS50949">
    <property type="entry name" value="HTH_GNTR"/>
    <property type="match status" value="1"/>
</dbReference>
<evidence type="ECO:0000256" key="3">
    <source>
        <dbReference type="ARBA" id="ARBA00023163"/>
    </source>
</evidence>
<dbReference type="InterPro" id="IPR010248">
    <property type="entry name" value="His_ut_repres"/>
</dbReference>
<evidence type="ECO:0000313" key="6">
    <source>
        <dbReference type="EMBL" id="MBC5850066.1"/>
    </source>
</evidence>
<dbReference type="InterPro" id="IPR000524">
    <property type="entry name" value="Tscrpt_reg_HTH_GntR"/>
</dbReference>
<comment type="caution">
    <text evidence="6">The sequence shown here is derived from an EMBL/GenBank/DDBJ whole genome shotgun (WGS) entry which is preliminary data.</text>
</comment>